<dbReference type="AlphaFoldDB" id="A0A1H2WS97"/>
<protein>
    <submittedName>
        <fullName evidence="4">Phosphinothricin acetyltransferase</fullName>
    </submittedName>
</protein>
<accession>A0A1H2WS97</accession>
<evidence type="ECO:0000256" key="1">
    <source>
        <dbReference type="ARBA" id="ARBA00022679"/>
    </source>
</evidence>
<dbReference type="GeneID" id="94021482"/>
<dbReference type="GO" id="GO:0016747">
    <property type="term" value="F:acyltransferase activity, transferring groups other than amino-acyl groups"/>
    <property type="evidence" value="ECO:0007669"/>
    <property type="project" value="InterPro"/>
</dbReference>
<keyword evidence="2" id="KW-0012">Acyltransferase</keyword>
<dbReference type="Gene3D" id="3.40.630.30">
    <property type="match status" value="1"/>
</dbReference>
<gene>
    <name evidence="4" type="ORF">SAMN04488041_103364</name>
</gene>
<organism evidence="4 5">
    <name type="scientific">Sulfitobacter pontiacus</name>
    <dbReference type="NCBI Taxonomy" id="60137"/>
    <lineage>
        <taxon>Bacteria</taxon>
        <taxon>Pseudomonadati</taxon>
        <taxon>Pseudomonadota</taxon>
        <taxon>Alphaproteobacteria</taxon>
        <taxon>Rhodobacterales</taxon>
        <taxon>Roseobacteraceae</taxon>
        <taxon>Sulfitobacter</taxon>
    </lineage>
</organism>
<dbReference type="PROSITE" id="PS51186">
    <property type="entry name" value="GNAT"/>
    <property type="match status" value="1"/>
</dbReference>
<evidence type="ECO:0000313" key="5">
    <source>
        <dbReference type="Proteomes" id="UP000183076"/>
    </source>
</evidence>
<feature type="domain" description="N-acetyltransferase" evidence="3">
    <location>
        <begin position="1"/>
        <end position="159"/>
    </location>
</feature>
<evidence type="ECO:0000313" key="4">
    <source>
        <dbReference type="EMBL" id="SDW83425.1"/>
    </source>
</evidence>
<reference evidence="5" key="1">
    <citation type="submission" date="2016-10" db="EMBL/GenBank/DDBJ databases">
        <authorList>
            <person name="Varghese N."/>
            <person name="Submissions S."/>
        </authorList>
    </citation>
    <scope>NUCLEOTIDE SEQUENCE [LARGE SCALE GENOMIC DNA]</scope>
    <source>
        <strain evidence="5">DSM 10014</strain>
    </source>
</reference>
<name>A0A1H2WS97_9RHOB</name>
<dbReference type="PANTHER" id="PTHR43072">
    <property type="entry name" value="N-ACETYLTRANSFERASE"/>
    <property type="match status" value="1"/>
</dbReference>
<sequence>MIIRPAKGSDAAAVAALWNVMITQTLFTFTSQPKTGAEVAALIAGRAGQFWVADAEGVAGFITYGAFRSGVGYRDAVEHSIVLDAAAQGAGAGRALMQTACDAAVAQGRRVMVAAISGANPGAIGFHAALGFDHVGRMPRIGQKNGQQLDLILMQKMLTPR</sequence>
<dbReference type="Pfam" id="PF00583">
    <property type="entry name" value="Acetyltransf_1"/>
    <property type="match status" value="1"/>
</dbReference>
<dbReference type="Proteomes" id="UP000183076">
    <property type="component" value="Unassembled WGS sequence"/>
</dbReference>
<evidence type="ECO:0000256" key="2">
    <source>
        <dbReference type="ARBA" id="ARBA00023315"/>
    </source>
</evidence>
<keyword evidence="1 4" id="KW-0808">Transferase</keyword>
<dbReference type="InterPro" id="IPR000182">
    <property type="entry name" value="GNAT_dom"/>
</dbReference>
<dbReference type="STRING" id="60137.SAMN04488041_103364"/>
<dbReference type="PANTHER" id="PTHR43072:SF23">
    <property type="entry name" value="UPF0039 PROTEIN C11D3.02C"/>
    <property type="match status" value="1"/>
</dbReference>
<proteinExistence type="predicted"/>
<dbReference type="InterPro" id="IPR016181">
    <property type="entry name" value="Acyl_CoA_acyltransferase"/>
</dbReference>
<evidence type="ECO:0000259" key="3">
    <source>
        <dbReference type="PROSITE" id="PS51186"/>
    </source>
</evidence>
<dbReference type="EMBL" id="FNNB01000003">
    <property type="protein sequence ID" value="SDW83425.1"/>
    <property type="molecule type" value="Genomic_DNA"/>
</dbReference>
<dbReference type="SUPFAM" id="SSF55729">
    <property type="entry name" value="Acyl-CoA N-acyltransferases (Nat)"/>
    <property type="match status" value="1"/>
</dbReference>
<dbReference type="RefSeq" id="WP_074635552.1">
    <property type="nucleotide sequence ID" value="NZ_CP160849.1"/>
</dbReference>